<gene>
    <name evidence="1" type="ORF">D3093_15140</name>
</gene>
<evidence type="ECO:0000313" key="1">
    <source>
        <dbReference type="EMBL" id="QCN96674.1"/>
    </source>
</evidence>
<dbReference type="AlphaFoldDB" id="A0A4D8PGY9"/>
<keyword evidence="1" id="KW-0614">Plasmid</keyword>
<reference evidence="1 2" key="1">
    <citation type="submission" date="2018-09" db="EMBL/GenBank/DDBJ databases">
        <title>Whole genome based analysis of evolution and adaptive divergence in Indian and Brazilian strains of Azospirillum brasilense.</title>
        <authorList>
            <person name="Singh C."/>
            <person name="Tripathi A.K."/>
        </authorList>
    </citation>
    <scope>NUCLEOTIDE SEQUENCE [LARGE SCALE GENOMIC DNA]</scope>
    <source>
        <strain evidence="1 2">MTCC4035</strain>
        <plasmid evidence="1 2">p1</plasmid>
    </source>
</reference>
<protein>
    <submittedName>
        <fullName evidence="1">Uncharacterized protein</fullName>
    </submittedName>
</protein>
<dbReference type="EMBL" id="CP032322">
    <property type="protein sequence ID" value="QCN96674.1"/>
    <property type="molecule type" value="Genomic_DNA"/>
</dbReference>
<accession>A0A4D8PGY9</accession>
<dbReference type="KEGG" id="aare:D3093_15140"/>
<dbReference type="Proteomes" id="UP000298595">
    <property type="component" value="Plasmid p1"/>
</dbReference>
<proteinExistence type="predicted"/>
<sequence length="64" mass="7485">MRTVKIRTRAEIAALREAAYLAAWPVHRQMEAQQDVELRADPTKRDRMLADFAAIRARFPYPED</sequence>
<organism evidence="1 2">
    <name type="scientific">Azospirillum argentinense</name>
    <dbReference type="NCBI Taxonomy" id="2970906"/>
    <lineage>
        <taxon>Bacteria</taxon>
        <taxon>Pseudomonadati</taxon>
        <taxon>Pseudomonadota</taxon>
        <taxon>Alphaproteobacteria</taxon>
        <taxon>Rhodospirillales</taxon>
        <taxon>Azospirillaceae</taxon>
        <taxon>Azospirillum</taxon>
    </lineage>
</organism>
<geneLocation type="plasmid" evidence="1 2">
    <name>p1</name>
</geneLocation>
<dbReference type="RefSeq" id="WP_137116163.1">
    <property type="nucleotide sequence ID" value="NZ_CP032322.1"/>
</dbReference>
<evidence type="ECO:0000313" key="2">
    <source>
        <dbReference type="Proteomes" id="UP000298595"/>
    </source>
</evidence>
<name>A0A4D8PGY9_9PROT</name>